<dbReference type="InParanoid" id="A0A1X2HIA6"/>
<keyword evidence="2" id="KW-1185">Reference proteome</keyword>
<accession>A0A1X2HIA6</accession>
<sequence>MPYKCRGWLTGSLVLQGYRPFSLYFRRYLSPCIRNDRASAVYTVVSALCSSNKKKKRGACFSKAGYCCRPLQPVRIDSGGAVQRQIRGNFIKPRMRVISRVDIMAELSIPLCWKREGA</sequence>
<evidence type="ECO:0000313" key="1">
    <source>
        <dbReference type="EMBL" id="ORY98811.1"/>
    </source>
</evidence>
<dbReference type="EMBL" id="MCGN01000003">
    <property type="protein sequence ID" value="ORY98811.1"/>
    <property type="molecule type" value="Genomic_DNA"/>
</dbReference>
<gene>
    <name evidence="1" type="ORF">BCR43DRAFT_208315</name>
</gene>
<evidence type="ECO:0000313" key="2">
    <source>
        <dbReference type="Proteomes" id="UP000242180"/>
    </source>
</evidence>
<protein>
    <submittedName>
        <fullName evidence="1">Uncharacterized protein</fullName>
    </submittedName>
</protein>
<dbReference type="AlphaFoldDB" id="A0A1X2HIA6"/>
<comment type="caution">
    <text evidence="1">The sequence shown here is derived from an EMBL/GenBank/DDBJ whole genome shotgun (WGS) entry which is preliminary data.</text>
</comment>
<name>A0A1X2HIA6_SYNRA</name>
<reference evidence="1 2" key="1">
    <citation type="submission" date="2016-07" db="EMBL/GenBank/DDBJ databases">
        <title>Pervasive Adenine N6-methylation of Active Genes in Fungi.</title>
        <authorList>
            <consortium name="DOE Joint Genome Institute"/>
            <person name="Mondo S.J."/>
            <person name="Dannebaum R.O."/>
            <person name="Kuo R.C."/>
            <person name="Labutti K."/>
            <person name="Haridas S."/>
            <person name="Kuo A."/>
            <person name="Salamov A."/>
            <person name="Ahrendt S.R."/>
            <person name="Lipzen A."/>
            <person name="Sullivan W."/>
            <person name="Andreopoulos W.B."/>
            <person name="Clum A."/>
            <person name="Lindquist E."/>
            <person name="Daum C."/>
            <person name="Ramamoorthy G.K."/>
            <person name="Gryganskyi A."/>
            <person name="Culley D."/>
            <person name="Magnuson J.K."/>
            <person name="James T.Y."/>
            <person name="O'Malley M.A."/>
            <person name="Stajich J.E."/>
            <person name="Spatafora J.W."/>
            <person name="Visel A."/>
            <person name="Grigoriev I.V."/>
        </authorList>
    </citation>
    <scope>NUCLEOTIDE SEQUENCE [LARGE SCALE GENOMIC DNA]</scope>
    <source>
        <strain evidence="1 2">NRRL 2496</strain>
    </source>
</reference>
<proteinExistence type="predicted"/>
<dbReference type="Proteomes" id="UP000242180">
    <property type="component" value="Unassembled WGS sequence"/>
</dbReference>
<organism evidence="1 2">
    <name type="scientific">Syncephalastrum racemosum</name>
    <name type="common">Filamentous fungus</name>
    <dbReference type="NCBI Taxonomy" id="13706"/>
    <lineage>
        <taxon>Eukaryota</taxon>
        <taxon>Fungi</taxon>
        <taxon>Fungi incertae sedis</taxon>
        <taxon>Mucoromycota</taxon>
        <taxon>Mucoromycotina</taxon>
        <taxon>Mucoromycetes</taxon>
        <taxon>Mucorales</taxon>
        <taxon>Syncephalastraceae</taxon>
        <taxon>Syncephalastrum</taxon>
    </lineage>
</organism>